<gene>
    <name evidence="5" type="ORF">Sango_0853000</name>
</gene>
<dbReference type="PANTHER" id="PTHR11618:SF50">
    <property type="entry name" value="TRANSCRIPTION INITIATION FACTOR IIB-2-LIKE"/>
    <property type="match status" value="1"/>
</dbReference>
<evidence type="ECO:0000256" key="3">
    <source>
        <dbReference type="PROSITE-ProRule" id="PRU00469"/>
    </source>
</evidence>
<dbReference type="AlphaFoldDB" id="A0AAE1X3U8"/>
<evidence type="ECO:0000259" key="4">
    <source>
        <dbReference type="PROSITE" id="PS51134"/>
    </source>
</evidence>
<reference evidence="5" key="1">
    <citation type="submission" date="2020-06" db="EMBL/GenBank/DDBJ databases">
        <authorList>
            <person name="Li T."/>
            <person name="Hu X."/>
            <person name="Zhang T."/>
            <person name="Song X."/>
            <person name="Zhang H."/>
            <person name="Dai N."/>
            <person name="Sheng W."/>
            <person name="Hou X."/>
            <person name="Wei L."/>
        </authorList>
    </citation>
    <scope>NUCLEOTIDE SEQUENCE</scope>
    <source>
        <strain evidence="5">K16</strain>
        <tissue evidence="5">Leaf</tissue>
    </source>
</reference>
<keyword evidence="3" id="KW-0863">Zinc-finger</keyword>
<dbReference type="Gene3D" id="1.10.472.170">
    <property type="match status" value="1"/>
</dbReference>
<accession>A0AAE1X3U8</accession>
<keyword evidence="3" id="KW-0479">Metal-binding</keyword>
<keyword evidence="1" id="KW-0805">Transcription regulation</keyword>
<evidence type="ECO:0000313" key="6">
    <source>
        <dbReference type="Proteomes" id="UP001289374"/>
    </source>
</evidence>
<comment type="caution">
    <text evidence="5">The sequence shown here is derived from an EMBL/GenBank/DDBJ whole genome shotgun (WGS) entry which is preliminary data.</text>
</comment>
<dbReference type="SUPFAM" id="SSF57783">
    <property type="entry name" value="Zinc beta-ribbon"/>
    <property type="match status" value="1"/>
</dbReference>
<dbReference type="InterPro" id="IPR013137">
    <property type="entry name" value="Znf_TFIIB"/>
</dbReference>
<protein>
    <submittedName>
        <fullName evidence="5">Transcription initiation factor IIB</fullName>
    </submittedName>
</protein>
<dbReference type="PROSITE" id="PS51134">
    <property type="entry name" value="ZF_TFIIB"/>
    <property type="match status" value="1"/>
</dbReference>
<proteinExistence type="predicted"/>
<dbReference type="GO" id="GO:0097550">
    <property type="term" value="C:transcription preinitiation complex"/>
    <property type="evidence" value="ECO:0007669"/>
    <property type="project" value="TreeGrafter"/>
</dbReference>
<dbReference type="Pfam" id="PF00382">
    <property type="entry name" value="TFIIB"/>
    <property type="match status" value="2"/>
</dbReference>
<name>A0AAE1X3U8_9LAMI</name>
<keyword evidence="3" id="KW-0862">Zinc</keyword>
<dbReference type="GO" id="GO:0005634">
    <property type="term" value="C:nucleus"/>
    <property type="evidence" value="ECO:0007669"/>
    <property type="project" value="TreeGrafter"/>
</dbReference>
<keyword evidence="2" id="KW-0804">Transcription</keyword>
<dbReference type="SUPFAM" id="SSF47954">
    <property type="entry name" value="Cyclin-like"/>
    <property type="match status" value="2"/>
</dbReference>
<dbReference type="PRINTS" id="PR00685">
    <property type="entry name" value="TIFACTORIIB"/>
</dbReference>
<keyword evidence="6" id="KW-1185">Reference proteome</keyword>
<dbReference type="Gene3D" id="1.10.472.10">
    <property type="entry name" value="Cyclin-like"/>
    <property type="match status" value="1"/>
</dbReference>
<dbReference type="InterPro" id="IPR013150">
    <property type="entry name" value="TFIIB_cyclin"/>
</dbReference>
<dbReference type="EMBL" id="JACGWL010000004">
    <property type="protein sequence ID" value="KAK4404844.1"/>
    <property type="molecule type" value="Genomic_DNA"/>
</dbReference>
<organism evidence="5 6">
    <name type="scientific">Sesamum angolense</name>
    <dbReference type="NCBI Taxonomy" id="2727404"/>
    <lineage>
        <taxon>Eukaryota</taxon>
        <taxon>Viridiplantae</taxon>
        <taxon>Streptophyta</taxon>
        <taxon>Embryophyta</taxon>
        <taxon>Tracheophyta</taxon>
        <taxon>Spermatophyta</taxon>
        <taxon>Magnoliopsida</taxon>
        <taxon>eudicotyledons</taxon>
        <taxon>Gunneridae</taxon>
        <taxon>Pentapetalae</taxon>
        <taxon>asterids</taxon>
        <taxon>lamiids</taxon>
        <taxon>Lamiales</taxon>
        <taxon>Pedaliaceae</taxon>
        <taxon>Sesamum</taxon>
    </lineage>
</organism>
<dbReference type="GO" id="GO:0070897">
    <property type="term" value="P:transcription preinitiation complex assembly"/>
    <property type="evidence" value="ECO:0007669"/>
    <property type="project" value="InterPro"/>
</dbReference>
<dbReference type="InterPro" id="IPR000812">
    <property type="entry name" value="TFIIB"/>
</dbReference>
<dbReference type="Proteomes" id="UP001289374">
    <property type="component" value="Unassembled WGS sequence"/>
</dbReference>
<reference evidence="5" key="2">
    <citation type="journal article" date="2024" name="Plant">
        <title>Genomic evolution and insights into agronomic trait innovations of Sesamum species.</title>
        <authorList>
            <person name="Miao H."/>
            <person name="Wang L."/>
            <person name="Qu L."/>
            <person name="Liu H."/>
            <person name="Sun Y."/>
            <person name="Le M."/>
            <person name="Wang Q."/>
            <person name="Wei S."/>
            <person name="Zheng Y."/>
            <person name="Lin W."/>
            <person name="Duan Y."/>
            <person name="Cao H."/>
            <person name="Xiong S."/>
            <person name="Wang X."/>
            <person name="Wei L."/>
            <person name="Li C."/>
            <person name="Ma Q."/>
            <person name="Ju M."/>
            <person name="Zhao R."/>
            <person name="Li G."/>
            <person name="Mu C."/>
            <person name="Tian Q."/>
            <person name="Mei H."/>
            <person name="Zhang T."/>
            <person name="Gao T."/>
            <person name="Zhang H."/>
        </authorList>
    </citation>
    <scope>NUCLEOTIDE SEQUENCE</scope>
    <source>
        <strain evidence="5">K16</strain>
    </source>
</reference>
<dbReference type="GO" id="GO:0017025">
    <property type="term" value="F:TBP-class protein binding"/>
    <property type="evidence" value="ECO:0007669"/>
    <property type="project" value="InterPro"/>
</dbReference>
<feature type="domain" description="TFIIB-type" evidence="4">
    <location>
        <begin position="3"/>
        <end position="35"/>
    </location>
</feature>
<sequence>MSEENYCMDCRRRTTVVLDRASGDAVCLECGLVLESRFIDETAEWRNFADDSGGHDPNRVGSPVNPLLGDTALSTVVSGGPVSRMSRLCRRPDPDNVVFAFNTIADTAERLSLVATIKDRACEMYRKLHDLKSRRGKKLEILAAACIFIACRQEGNRELSKVPIIKVCSIVNGREFINRTGMKEFNRAVEFIKEKMMVETGESFMEVGTANAGDYLKRFCSKLGMSHEDTRTVRETIHNSEQLDIRRSPTSIAAAVIFMINQLTGSKISLTDIARATMVGEGTIKNTYRDIQPYAHRILPERYVKGWDLKKLGPVSA</sequence>
<dbReference type="InterPro" id="IPR036915">
    <property type="entry name" value="Cyclin-like_sf"/>
</dbReference>
<dbReference type="Pfam" id="PF08271">
    <property type="entry name" value="Zn_Ribbon_TF"/>
    <property type="match status" value="1"/>
</dbReference>
<evidence type="ECO:0000256" key="1">
    <source>
        <dbReference type="ARBA" id="ARBA00023015"/>
    </source>
</evidence>
<evidence type="ECO:0000256" key="2">
    <source>
        <dbReference type="ARBA" id="ARBA00023163"/>
    </source>
</evidence>
<dbReference type="PANTHER" id="PTHR11618">
    <property type="entry name" value="TRANSCRIPTION INITIATION FACTOR IIB-RELATED"/>
    <property type="match status" value="1"/>
</dbReference>
<dbReference type="GO" id="GO:0008270">
    <property type="term" value="F:zinc ion binding"/>
    <property type="evidence" value="ECO:0007669"/>
    <property type="project" value="UniProtKB-KW"/>
</dbReference>
<evidence type="ECO:0000313" key="5">
    <source>
        <dbReference type="EMBL" id="KAK4404844.1"/>
    </source>
</evidence>